<feature type="binding site" evidence="6">
    <location>
        <begin position="98"/>
        <end position="101"/>
    </location>
    <ligand>
        <name>FMN</name>
        <dbReference type="ChEBI" id="CHEBI:58210"/>
    </ligand>
</feature>
<dbReference type="InterPro" id="IPR003680">
    <property type="entry name" value="Flavodoxin_fold"/>
</dbReference>
<dbReference type="EC" id="1.7.1.17" evidence="6"/>
<dbReference type="RefSeq" id="WP_097189459.1">
    <property type="nucleotide sequence ID" value="NZ_OBQK01000035.1"/>
</dbReference>
<comment type="catalytic activity">
    <reaction evidence="5">
        <text>N,N-dimethyl-1,4-phenylenediamine + anthranilate + 2 NAD(+) = 2-(4-dimethylaminophenyl)diazenylbenzoate + 2 NADH + 2 H(+)</text>
        <dbReference type="Rhea" id="RHEA:55872"/>
        <dbReference type="ChEBI" id="CHEBI:15378"/>
        <dbReference type="ChEBI" id="CHEBI:15783"/>
        <dbReference type="ChEBI" id="CHEBI:16567"/>
        <dbReference type="ChEBI" id="CHEBI:57540"/>
        <dbReference type="ChEBI" id="CHEBI:57945"/>
        <dbReference type="ChEBI" id="CHEBI:71579"/>
        <dbReference type="EC" id="1.7.1.17"/>
    </reaction>
    <physiologicalReaction direction="right-to-left" evidence="5">
        <dbReference type="Rhea" id="RHEA:55874"/>
    </physiologicalReaction>
</comment>
<dbReference type="Pfam" id="PF02525">
    <property type="entry name" value="Flavodoxin_2"/>
    <property type="match status" value="1"/>
</dbReference>
<comment type="function">
    <text evidence="6">Quinone reductase that provides resistance to thiol-specific stress caused by electrophilic quinones.</text>
</comment>
<keyword evidence="1 6" id="KW-0285">Flavoprotein</keyword>
<dbReference type="GO" id="GO:0010181">
    <property type="term" value="F:FMN binding"/>
    <property type="evidence" value="ECO:0007669"/>
    <property type="project" value="UniProtKB-UniRule"/>
</dbReference>
<feature type="domain" description="Flavodoxin-like fold" evidence="7">
    <location>
        <begin position="3"/>
        <end position="200"/>
    </location>
</feature>
<dbReference type="GO" id="GO:0016652">
    <property type="term" value="F:oxidoreductase activity, acting on NAD(P)H as acceptor"/>
    <property type="evidence" value="ECO:0007669"/>
    <property type="project" value="UniProtKB-UniRule"/>
</dbReference>
<comment type="catalytic activity">
    <reaction evidence="6">
        <text>2 a quinone + NADH + H(+) = 2 a 1,4-benzosemiquinone + NAD(+)</text>
        <dbReference type="Rhea" id="RHEA:65952"/>
        <dbReference type="ChEBI" id="CHEBI:15378"/>
        <dbReference type="ChEBI" id="CHEBI:57540"/>
        <dbReference type="ChEBI" id="CHEBI:57945"/>
        <dbReference type="ChEBI" id="CHEBI:132124"/>
        <dbReference type="ChEBI" id="CHEBI:134225"/>
    </reaction>
</comment>
<comment type="cofactor">
    <cofactor evidence="6">
        <name>FMN</name>
        <dbReference type="ChEBI" id="CHEBI:58210"/>
    </cofactor>
    <text evidence="6">Binds 1 FMN per subunit.</text>
</comment>
<feature type="binding site" evidence="6">
    <location>
        <position position="10"/>
    </location>
    <ligand>
        <name>FMN</name>
        <dbReference type="ChEBI" id="CHEBI:58210"/>
    </ligand>
</feature>
<reference evidence="9" key="1">
    <citation type="submission" date="2017-08" db="EMBL/GenBank/DDBJ databases">
        <authorList>
            <person name="Varghese N."/>
            <person name="Submissions S."/>
        </authorList>
    </citation>
    <scope>NUCLEOTIDE SEQUENCE [LARGE SCALE GENOMIC DNA]</scope>
    <source>
        <strain evidence="9">USBA17B2</strain>
    </source>
</reference>
<dbReference type="InterPro" id="IPR050104">
    <property type="entry name" value="FMN-dep_NADH:Q_OxRdtase_AzoR1"/>
</dbReference>
<comment type="similarity">
    <text evidence="6">Belongs to the azoreductase type 1 family.</text>
</comment>
<name>A0A285VWZ3_9MICO</name>
<proteinExistence type="inferred from homology"/>
<evidence type="ECO:0000256" key="3">
    <source>
        <dbReference type="ARBA" id="ARBA00023002"/>
    </source>
</evidence>
<evidence type="ECO:0000259" key="7">
    <source>
        <dbReference type="Pfam" id="PF02525"/>
    </source>
</evidence>
<dbReference type="Proteomes" id="UP000219688">
    <property type="component" value="Unassembled WGS sequence"/>
</dbReference>
<dbReference type="EMBL" id="OBQK01000035">
    <property type="protein sequence ID" value="SOC58407.1"/>
    <property type="molecule type" value="Genomic_DNA"/>
</dbReference>
<feature type="binding site" evidence="6">
    <location>
        <begin position="16"/>
        <end position="18"/>
    </location>
    <ligand>
        <name>FMN</name>
        <dbReference type="ChEBI" id="CHEBI:58210"/>
    </ligand>
</feature>
<comment type="subunit">
    <text evidence="6">Homodimer.</text>
</comment>
<keyword evidence="2 6" id="KW-0288">FMN</keyword>
<dbReference type="SUPFAM" id="SSF52218">
    <property type="entry name" value="Flavoproteins"/>
    <property type="match status" value="1"/>
</dbReference>
<evidence type="ECO:0000256" key="6">
    <source>
        <dbReference type="HAMAP-Rule" id="MF_01216"/>
    </source>
</evidence>
<protein>
    <recommendedName>
        <fullName evidence="6">FMN dependent NADH:quinone oxidoreductase</fullName>
        <ecNumber evidence="6">1.6.5.-</ecNumber>
    </recommendedName>
    <alternativeName>
        <fullName evidence="6">Azo-dye reductase</fullName>
    </alternativeName>
    <alternativeName>
        <fullName evidence="6">FMN-dependent NADH-azo compound oxidoreductase</fullName>
    </alternativeName>
    <alternativeName>
        <fullName evidence="6">FMN-dependent NADH-azoreductase</fullName>
        <ecNumber evidence="6">1.7.1.17</ecNumber>
    </alternativeName>
</protein>
<comment type="function">
    <text evidence="6">Also exhibits azoreductase activity. Catalyzes the reductive cleavage of the azo bond in aromatic azo compounds to the corresponding amines.</text>
</comment>
<dbReference type="EC" id="1.6.5.-" evidence="6"/>
<keyword evidence="3 6" id="KW-0560">Oxidoreductase</keyword>
<keyword evidence="9" id="KW-1185">Reference proteome</keyword>
<organism evidence="8 9">
    <name type="scientific">Ornithinimicrobium cerasi</name>
    <dbReference type="NCBI Taxonomy" id="2248773"/>
    <lineage>
        <taxon>Bacteria</taxon>
        <taxon>Bacillati</taxon>
        <taxon>Actinomycetota</taxon>
        <taxon>Actinomycetes</taxon>
        <taxon>Micrococcales</taxon>
        <taxon>Ornithinimicrobiaceae</taxon>
        <taxon>Ornithinimicrobium</taxon>
    </lineage>
</organism>
<dbReference type="PANTHER" id="PTHR43741">
    <property type="entry name" value="FMN-DEPENDENT NADH-AZOREDUCTASE 1"/>
    <property type="match status" value="1"/>
</dbReference>
<comment type="caution">
    <text evidence="6">Lacks conserved residue(s) required for the propagation of feature annotation.</text>
</comment>
<dbReference type="HAMAP" id="MF_01216">
    <property type="entry name" value="Azoreductase_type1"/>
    <property type="match status" value="1"/>
</dbReference>
<accession>A0A285VWZ3</accession>
<evidence type="ECO:0000256" key="2">
    <source>
        <dbReference type="ARBA" id="ARBA00022643"/>
    </source>
</evidence>
<evidence type="ECO:0000313" key="9">
    <source>
        <dbReference type="Proteomes" id="UP000219688"/>
    </source>
</evidence>
<dbReference type="Gene3D" id="3.40.50.360">
    <property type="match status" value="1"/>
</dbReference>
<dbReference type="InterPro" id="IPR023048">
    <property type="entry name" value="NADH:quinone_OxRdtase_FMN_depd"/>
</dbReference>
<keyword evidence="4 6" id="KW-0520">NAD</keyword>
<dbReference type="InterPro" id="IPR029039">
    <property type="entry name" value="Flavoprotein-like_sf"/>
</dbReference>
<dbReference type="GO" id="GO:0009055">
    <property type="term" value="F:electron transfer activity"/>
    <property type="evidence" value="ECO:0007669"/>
    <property type="project" value="UniProtKB-UniRule"/>
</dbReference>
<dbReference type="AlphaFoldDB" id="A0A285VWZ3"/>
<evidence type="ECO:0000256" key="5">
    <source>
        <dbReference type="ARBA" id="ARBA00048542"/>
    </source>
</evidence>
<evidence type="ECO:0000256" key="1">
    <source>
        <dbReference type="ARBA" id="ARBA00022630"/>
    </source>
</evidence>
<dbReference type="PANTHER" id="PTHR43741:SF4">
    <property type="entry name" value="FMN-DEPENDENT NADH:QUINONE OXIDOREDUCTASE"/>
    <property type="match status" value="1"/>
</dbReference>
<sequence>MTRLLHVSASPMNGLSFSHRVAASFVDVWRTAHPDSVVDELNVWSEPLPEFDAAAASWKGKMMAGQTPTAQEVASVEQVLDVGVRFQAATHYVFSVPMWNFSVPYRLKHYLDVLVQPGSTFAFDPAVGFTGLVPADRPVLLVLSRGNTAYGPGEPMGHYEHQESYMRSILGFIGLTDVRTITVECTAYPAEVCEPLVSAACARAEAMAPAF</sequence>
<gene>
    <name evidence="6" type="primary">azoR</name>
    <name evidence="8" type="ORF">SAMN05421879_1355</name>
</gene>
<dbReference type="GO" id="GO:0016655">
    <property type="term" value="F:oxidoreductase activity, acting on NAD(P)H, quinone or similar compound as acceptor"/>
    <property type="evidence" value="ECO:0007669"/>
    <property type="project" value="InterPro"/>
</dbReference>
<evidence type="ECO:0000256" key="4">
    <source>
        <dbReference type="ARBA" id="ARBA00023027"/>
    </source>
</evidence>
<evidence type="ECO:0000313" key="8">
    <source>
        <dbReference type="EMBL" id="SOC58407.1"/>
    </source>
</evidence>